<evidence type="ECO:0000256" key="5">
    <source>
        <dbReference type="SAM" id="Phobius"/>
    </source>
</evidence>
<gene>
    <name evidence="7" type="ORF">C1880_00985</name>
</gene>
<dbReference type="CDD" id="cd03399">
    <property type="entry name" value="SPFH_flotillin"/>
    <property type="match status" value="1"/>
</dbReference>
<dbReference type="InterPro" id="IPR027705">
    <property type="entry name" value="Flotillin_fam"/>
</dbReference>
<sequence>MMLFESLIFNLLPAAVGIMVLVLVFESCWRKCPPDKLMIVSGAGKMRSVSGKGTFVIPLLQRVDTLSLGAVQVQLTTENDIPTQDAILIHACAVANFQIGQTPELIETASKNYLNMDKEEMTRQVTEVMLGKMREVIGQMDLKELMRDRESFNAKVFDGSKDDLANLGLELRTFNVQDFSDSQGIIRSMGADQAAEIKKEAELAQIKAAEEVAIRQNQLDLKQADLKKQADKAKAEADMVKATVTAEKQRELYIAQQEAEIAAETKKVELAERQADVRERELNATVKKQAEADRYAAEQAAEADLYKRTKQAEAARIERQNQSDAELYSAQKDAEGIQARAKAEAEATRLKGESEGAAEKAHGEGVAAGIKAQAEAYNGMDNPYLLANRYIDIMPKVAEQVAKPLTAVDSIKMYGSGNAQKLVKETTSIVDQVASGLKDSTGIDLPSLLNGLISNPDIDVDSAENSVE</sequence>
<dbReference type="Gene3D" id="3.30.479.30">
    <property type="entry name" value="Band 7 domain"/>
    <property type="match status" value="1"/>
</dbReference>
<evidence type="ECO:0000256" key="1">
    <source>
        <dbReference type="ARBA" id="ARBA00004370"/>
    </source>
</evidence>
<dbReference type="InterPro" id="IPR031905">
    <property type="entry name" value="Flotillin_C"/>
</dbReference>
<comment type="similarity">
    <text evidence="2">Belongs to the band 7/mec-2 family. Flotillin subfamily.</text>
</comment>
<proteinExistence type="inferred from homology"/>
<dbReference type="AlphaFoldDB" id="A0A369LDM5"/>
<evidence type="ECO:0000313" key="8">
    <source>
        <dbReference type="Proteomes" id="UP000253792"/>
    </source>
</evidence>
<dbReference type="Pfam" id="PF01145">
    <property type="entry name" value="Band_7"/>
    <property type="match status" value="1"/>
</dbReference>
<dbReference type="SUPFAM" id="SSF117892">
    <property type="entry name" value="Band 7/SPFH domain"/>
    <property type="match status" value="1"/>
</dbReference>
<evidence type="ECO:0000256" key="4">
    <source>
        <dbReference type="SAM" id="Coils"/>
    </source>
</evidence>
<dbReference type="InterPro" id="IPR036013">
    <property type="entry name" value="Band_7/SPFH_dom_sf"/>
</dbReference>
<keyword evidence="3 5" id="KW-0472">Membrane</keyword>
<dbReference type="GO" id="GO:0005886">
    <property type="term" value="C:plasma membrane"/>
    <property type="evidence" value="ECO:0007669"/>
    <property type="project" value="TreeGrafter"/>
</dbReference>
<keyword evidence="8" id="KW-1185">Reference proteome</keyword>
<protein>
    <submittedName>
        <fullName evidence="7">Flotillin family protein</fullName>
    </submittedName>
</protein>
<dbReference type="Proteomes" id="UP000253792">
    <property type="component" value="Unassembled WGS sequence"/>
</dbReference>
<feature type="domain" description="Band 7" evidence="6">
    <location>
        <begin position="27"/>
        <end position="193"/>
    </location>
</feature>
<dbReference type="InterPro" id="IPR001107">
    <property type="entry name" value="Band_7"/>
</dbReference>
<organism evidence="7 8">
    <name type="scientific">Senegalimassilia anaerobia</name>
    <dbReference type="NCBI Taxonomy" id="1473216"/>
    <lineage>
        <taxon>Bacteria</taxon>
        <taxon>Bacillati</taxon>
        <taxon>Actinomycetota</taxon>
        <taxon>Coriobacteriia</taxon>
        <taxon>Coriobacteriales</taxon>
        <taxon>Coriobacteriaceae</taxon>
        <taxon>Senegalimassilia</taxon>
    </lineage>
</organism>
<dbReference type="Pfam" id="PF15975">
    <property type="entry name" value="Flot"/>
    <property type="match status" value="1"/>
</dbReference>
<evidence type="ECO:0000313" key="7">
    <source>
        <dbReference type="EMBL" id="RDB57430.1"/>
    </source>
</evidence>
<dbReference type="PANTHER" id="PTHR13806">
    <property type="entry name" value="FLOTILLIN-RELATED"/>
    <property type="match status" value="1"/>
</dbReference>
<comment type="caution">
    <text evidence="7">The sequence shown here is derived from an EMBL/GenBank/DDBJ whole genome shotgun (WGS) entry which is preliminary data.</text>
</comment>
<evidence type="ECO:0000256" key="2">
    <source>
        <dbReference type="ARBA" id="ARBA00007161"/>
    </source>
</evidence>
<dbReference type="RefSeq" id="WP_114557335.1">
    <property type="nucleotide sequence ID" value="NZ_DBFBEK010000009.1"/>
</dbReference>
<evidence type="ECO:0000259" key="6">
    <source>
        <dbReference type="SMART" id="SM00244"/>
    </source>
</evidence>
<dbReference type="EMBL" id="PPTP01000001">
    <property type="protein sequence ID" value="RDB57430.1"/>
    <property type="molecule type" value="Genomic_DNA"/>
</dbReference>
<reference evidence="7 8" key="1">
    <citation type="journal article" date="2018" name="Elife">
        <title>Discovery and characterization of a prevalent human gut bacterial enzyme sufficient for the inactivation of a family of plant toxins.</title>
        <authorList>
            <person name="Koppel N."/>
            <person name="Bisanz J.E."/>
            <person name="Pandelia M.E."/>
            <person name="Turnbaugh P.J."/>
            <person name="Balskus E.P."/>
        </authorList>
    </citation>
    <scope>NUCLEOTIDE SEQUENCE [LARGE SCALE GENOMIC DNA]</scope>
    <source>
        <strain evidence="8">anaerobia AP69FAA</strain>
    </source>
</reference>
<dbReference type="SMART" id="SM00244">
    <property type="entry name" value="PHB"/>
    <property type="match status" value="1"/>
</dbReference>
<accession>A0A369LDM5</accession>
<evidence type="ECO:0000256" key="3">
    <source>
        <dbReference type="ARBA" id="ARBA00023136"/>
    </source>
</evidence>
<feature type="transmembrane region" description="Helical" evidence="5">
    <location>
        <begin position="7"/>
        <end position="25"/>
    </location>
</feature>
<dbReference type="OrthoDB" id="9786220at2"/>
<keyword evidence="5" id="KW-1133">Transmembrane helix</keyword>
<comment type="subcellular location">
    <subcellularLocation>
        <location evidence="1">Membrane</location>
    </subcellularLocation>
</comment>
<keyword evidence="4" id="KW-0175">Coiled coil</keyword>
<dbReference type="GO" id="GO:0072659">
    <property type="term" value="P:protein localization to plasma membrane"/>
    <property type="evidence" value="ECO:0007669"/>
    <property type="project" value="TreeGrafter"/>
</dbReference>
<keyword evidence="5" id="KW-0812">Transmembrane</keyword>
<dbReference type="PANTHER" id="PTHR13806:SF46">
    <property type="entry name" value="FLOTILLIN-1-RELATED"/>
    <property type="match status" value="1"/>
</dbReference>
<name>A0A369LDM5_9ACTN</name>
<feature type="coiled-coil region" evidence="4">
    <location>
        <begin position="216"/>
        <end position="281"/>
    </location>
</feature>
<dbReference type="GO" id="GO:0002020">
    <property type="term" value="F:protease binding"/>
    <property type="evidence" value="ECO:0007669"/>
    <property type="project" value="TreeGrafter"/>
</dbReference>